<comment type="caution">
    <text evidence="3">The sequence shown here is derived from an EMBL/GenBank/DDBJ whole genome shotgun (WGS) entry which is preliminary data.</text>
</comment>
<dbReference type="AlphaFoldDB" id="A0A7K1Y0D1"/>
<evidence type="ECO:0000259" key="2">
    <source>
        <dbReference type="Pfam" id="PF04264"/>
    </source>
</evidence>
<reference evidence="3 4" key="1">
    <citation type="submission" date="2019-11" db="EMBL/GenBank/DDBJ databases">
        <title>Pedobacter sp. HMF7056 Genome sequencing and assembly.</title>
        <authorList>
            <person name="Kang H."/>
            <person name="Kim H."/>
            <person name="Joh K."/>
        </authorList>
    </citation>
    <scope>NUCLEOTIDE SEQUENCE [LARGE SCALE GENOMIC DNA]</scope>
    <source>
        <strain evidence="3 4">HMF7056</strain>
    </source>
</reference>
<keyword evidence="1" id="KW-0732">Signal</keyword>
<name>A0A7K1Y0D1_9SPHI</name>
<dbReference type="Proteomes" id="UP000451233">
    <property type="component" value="Unassembled WGS sequence"/>
</dbReference>
<dbReference type="InterPro" id="IPR007372">
    <property type="entry name" value="Lipid/polyisoprenoid-bd_YceI"/>
</dbReference>
<dbReference type="Pfam" id="PF04264">
    <property type="entry name" value="YceI"/>
    <property type="match status" value="1"/>
</dbReference>
<gene>
    <name evidence="3" type="ORF">GS398_15640</name>
</gene>
<dbReference type="RefSeq" id="WP_160907709.1">
    <property type="nucleotide sequence ID" value="NZ_WVHS01000003.1"/>
</dbReference>
<evidence type="ECO:0000313" key="3">
    <source>
        <dbReference type="EMBL" id="MXV16734.1"/>
    </source>
</evidence>
<protein>
    <submittedName>
        <fullName evidence="3">YceI family protein</fullName>
    </submittedName>
</protein>
<organism evidence="3 4">
    <name type="scientific">Hufsiella ginkgonis</name>
    <dbReference type="NCBI Taxonomy" id="2695274"/>
    <lineage>
        <taxon>Bacteria</taxon>
        <taxon>Pseudomonadati</taxon>
        <taxon>Bacteroidota</taxon>
        <taxon>Sphingobacteriia</taxon>
        <taxon>Sphingobacteriales</taxon>
        <taxon>Sphingobacteriaceae</taxon>
        <taxon>Hufsiella</taxon>
    </lineage>
</organism>
<dbReference type="InterPro" id="IPR036761">
    <property type="entry name" value="TTHA0802/YceI-like_sf"/>
</dbReference>
<dbReference type="SUPFAM" id="SSF101874">
    <property type="entry name" value="YceI-like"/>
    <property type="match status" value="1"/>
</dbReference>
<evidence type="ECO:0000313" key="4">
    <source>
        <dbReference type="Proteomes" id="UP000451233"/>
    </source>
</evidence>
<evidence type="ECO:0000256" key="1">
    <source>
        <dbReference type="SAM" id="SignalP"/>
    </source>
</evidence>
<proteinExistence type="predicted"/>
<dbReference type="EMBL" id="WVHS01000003">
    <property type="protein sequence ID" value="MXV16734.1"/>
    <property type="molecule type" value="Genomic_DNA"/>
</dbReference>
<feature type="chain" id="PRO_5029465821" evidence="1">
    <location>
        <begin position="20"/>
        <end position="200"/>
    </location>
</feature>
<feature type="signal peptide" evidence="1">
    <location>
        <begin position="1"/>
        <end position="19"/>
    </location>
</feature>
<dbReference type="Gene3D" id="2.40.128.110">
    <property type="entry name" value="Lipid/polyisoprenoid-binding, YceI-like"/>
    <property type="match status" value="1"/>
</dbReference>
<keyword evidence="4" id="KW-1185">Reference proteome</keyword>
<feature type="domain" description="Lipid/polyisoprenoid-binding YceI-like" evidence="2">
    <location>
        <begin position="69"/>
        <end position="185"/>
    </location>
</feature>
<accession>A0A7K1Y0D1</accession>
<sequence>MHLLSHLAVCLLIFLPVCKARLPVNTSIKWVVTEGCFLKVGGSTNINKFTCEIVGNYQSDTLILYKNNNTGPLKLSGKISLDVQAFNCHNPMMSADLRKTLKANEYPQLVIRFVSLERYPRFDQPEELRGTVAIELAGTTRLLDIDYKFNPGGTGILNLTGSRQVNFSDFGLVPPRKMGGMIKTNEALFVQFNLAIKVAR</sequence>